<feature type="coiled-coil region" evidence="1">
    <location>
        <begin position="52"/>
        <end position="79"/>
    </location>
</feature>
<dbReference type="EC" id="2.7.11.1" evidence="3"/>
<gene>
    <name evidence="3" type="primary">pkn1_5</name>
    <name evidence="3" type="ORF">Pla133_19480</name>
</gene>
<dbReference type="KEGG" id="pbap:Pla133_19480"/>
<evidence type="ECO:0000259" key="2">
    <source>
        <dbReference type="Pfam" id="PF03781"/>
    </source>
</evidence>
<proteinExistence type="predicted"/>
<evidence type="ECO:0000256" key="1">
    <source>
        <dbReference type="SAM" id="Coils"/>
    </source>
</evidence>
<dbReference type="EMBL" id="CP036287">
    <property type="protein sequence ID" value="QDU66872.1"/>
    <property type="molecule type" value="Genomic_DNA"/>
</dbReference>
<dbReference type="SUPFAM" id="SSF56436">
    <property type="entry name" value="C-type lectin-like"/>
    <property type="match status" value="1"/>
</dbReference>
<keyword evidence="1" id="KW-0175">Coiled coil</keyword>
<dbReference type="Gene3D" id="3.90.1580.10">
    <property type="entry name" value="paralog of FGE (formylglycine-generating enzyme)"/>
    <property type="match status" value="1"/>
</dbReference>
<evidence type="ECO:0000313" key="3">
    <source>
        <dbReference type="EMBL" id="QDU66872.1"/>
    </source>
</evidence>
<sequence length="665" mass="70902">MSVVARTLVVGLLGLGAGLGGGYWASSGDAPSPALGAAGMDAMGAASPASRLAAEISAREDAERRATAAQEQAAAVAARLRDVSDQLASARAGSELEEQAAALEVTRSDLSAARATLAATRSEAEASSLRLEEAISALESANAELVLSAERRAELERERDAALAENERLADLAAARQLEVEAARAKVEAALARRQALEDEQAVVQERLAEARTERDDLLRLASAARLDELVAELDELWPATPEKVPAMEAWIRAAQAELAGLDHDRSALARLEQRIAAGEASADELWWAQRLGRLVDQLEALLDPEHGALGGLSPSFGWGVARRIAFAETVVDRSLEDRDAREAWAESIRFARTSDDYRGLELEPQLGLLPLGPDPDSGLLEFAWLASGRATPRGPDGRLELGGDSAAVLVLVPGGRCWIGAQSRDRGGPNFDPLATDAEGPPRQVELSPHFIGKHELTQGQWLRLVGENPSRYGPGTWGGREVDLAHPVTNVSWDEATTALARHGLRLPTEAEWECDARAGASTAWSTGGDPRSLSGSVNLADRYAGANGGANWAGRLEWLDDGHTVMARVDDFRANAFGLHHVHGNVWEWCADGYQDRLPASTALVEDPLVDPQSSTRRTYRGGAYNSSALDARLVQRSSATPDAEGAALGLRIARDLQQVVD</sequence>
<dbReference type="Pfam" id="PF03781">
    <property type="entry name" value="FGE-sulfatase"/>
    <property type="match status" value="1"/>
</dbReference>
<dbReference type="InterPro" id="IPR016187">
    <property type="entry name" value="CTDL_fold"/>
</dbReference>
<dbReference type="InterPro" id="IPR005532">
    <property type="entry name" value="SUMF_dom"/>
</dbReference>
<dbReference type="Proteomes" id="UP000316921">
    <property type="component" value="Chromosome"/>
</dbReference>
<dbReference type="GO" id="GO:0120147">
    <property type="term" value="F:formylglycine-generating oxidase activity"/>
    <property type="evidence" value="ECO:0007669"/>
    <property type="project" value="TreeGrafter"/>
</dbReference>
<feature type="coiled-coil region" evidence="1">
    <location>
        <begin position="121"/>
        <end position="214"/>
    </location>
</feature>
<keyword evidence="3" id="KW-0808">Transferase</keyword>
<protein>
    <submittedName>
        <fullName evidence="3">Serine/threonine-protein kinase pkn1</fullName>
        <ecNumber evidence="3">2.7.11.1</ecNumber>
    </submittedName>
</protein>
<dbReference type="RefSeq" id="WP_145064674.1">
    <property type="nucleotide sequence ID" value="NZ_CP036287.1"/>
</dbReference>
<dbReference type="AlphaFoldDB" id="A0A518BIS0"/>
<organism evidence="3 4">
    <name type="scientific">Engelhardtia mirabilis</name>
    <dbReference type="NCBI Taxonomy" id="2528011"/>
    <lineage>
        <taxon>Bacteria</taxon>
        <taxon>Pseudomonadati</taxon>
        <taxon>Planctomycetota</taxon>
        <taxon>Planctomycetia</taxon>
        <taxon>Planctomycetia incertae sedis</taxon>
        <taxon>Engelhardtia</taxon>
    </lineage>
</organism>
<dbReference type="InterPro" id="IPR042095">
    <property type="entry name" value="SUMF_sf"/>
</dbReference>
<name>A0A518BIS0_9BACT</name>
<dbReference type="GO" id="GO:0004674">
    <property type="term" value="F:protein serine/threonine kinase activity"/>
    <property type="evidence" value="ECO:0007669"/>
    <property type="project" value="UniProtKB-EC"/>
</dbReference>
<dbReference type="PANTHER" id="PTHR23150:SF19">
    <property type="entry name" value="FORMYLGLYCINE-GENERATING ENZYME"/>
    <property type="match status" value="1"/>
</dbReference>
<dbReference type="PANTHER" id="PTHR23150">
    <property type="entry name" value="SULFATASE MODIFYING FACTOR 1, 2"/>
    <property type="match status" value="1"/>
</dbReference>
<feature type="domain" description="Sulfatase-modifying factor enzyme-like" evidence="2">
    <location>
        <begin position="410"/>
        <end position="658"/>
    </location>
</feature>
<reference evidence="3 4" key="1">
    <citation type="submission" date="2019-02" db="EMBL/GenBank/DDBJ databases">
        <title>Deep-cultivation of Planctomycetes and their phenomic and genomic characterization uncovers novel biology.</title>
        <authorList>
            <person name="Wiegand S."/>
            <person name="Jogler M."/>
            <person name="Boedeker C."/>
            <person name="Pinto D."/>
            <person name="Vollmers J."/>
            <person name="Rivas-Marin E."/>
            <person name="Kohn T."/>
            <person name="Peeters S.H."/>
            <person name="Heuer A."/>
            <person name="Rast P."/>
            <person name="Oberbeckmann S."/>
            <person name="Bunk B."/>
            <person name="Jeske O."/>
            <person name="Meyerdierks A."/>
            <person name="Storesund J.E."/>
            <person name="Kallscheuer N."/>
            <person name="Luecker S."/>
            <person name="Lage O.M."/>
            <person name="Pohl T."/>
            <person name="Merkel B.J."/>
            <person name="Hornburger P."/>
            <person name="Mueller R.-W."/>
            <person name="Bruemmer F."/>
            <person name="Labrenz M."/>
            <person name="Spormann A.M."/>
            <person name="Op den Camp H."/>
            <person name="Overmann J."/>
            <person name="Amann R."/>
            <person name="Jetten M.S.M."/>
            <person name="Mascher T."/>
            <person name="Medema M.H."/>
            <person name="Devos D.P."/>
            <person name="Kaster A.-K."/>
            <person name="Ovreas L."/>
            <person name="Rohde M."/>
            <person name="Galperin M.Y."/>
            <person name="Jogler C."/>
        </authorList>
    </citation>
    <scope>NUCLEOTIDE SEQUENCE [LARGE SCALE GENOMIC DNA]</scope>
    <source>
        <strain evidence="3 4">Pla133</strain>
    </source>
</reference>
<accession>A0A518BIS0</accession>
<evidence type="ECO:0000313" key="4">
    <source>
        <dbReference type="Proteomes" id="UP000316921"/>
    </source>
</evidence>
<dbReference type="InterPro" id="IPR051043">
    <property type="entry name" value="Sulfatase_Mod_Factor_Kinase"/>
</dbReference>
<keyword evidence="3" id="KW-0418">Kinase</keyword>
<keyword evidence="4" id="KW-1185">Reference proteome</keyword>